<protein>
    <submittedName>
        <fullName evidence="2">Uncharacterized protein</fullName>
    </submittedName>
</protein>
<dbReference type="AlphaFoldDB" id="A0A915IR42"/>
<evidence type="ECO:0000313" key="1">
    <source>
        <dbReference type="Proteomes" id="UP000887565"/>
    </source>
</evidence>
<organism evidence="1 2">
    <name type="scientific">Romanomermis culicivorax</name>
    <name type="common">Nematode worm</name>
    <dbReference type="NCBI Taxonomy" id="13658"/>
    <lineage>
        <taxon>Eukaryota</taxon>
        <taxon>Metazoa</taxon>
        <taxon>Ecdysozoa</taxon>
        <taxon>Nematoda</taxon>
        <taxon>Enoplea</taxon>
        <taxon>Dorylaimia</taxon>
        <taxon>Mermithida</taxon>
        <taxon>Mermithoidea</taxon>
        <taxon>Mermithidae</taxon>
        <taxon>Romanomermis</taxon>
    </lineage>
</organism>
<keyword evidence="1" id="KW-1185">Reference proteome</keyword>
<reference evidence="2" key="1">
    <citation type="submission" date="2022-11" db="UniProtKB">
        <authorList>
            <consortium name="WormBaseParasite"/>
        </authorList>
    </citation>
    <scope>IDENTIFICATION</scope>
</reference>
<proteinExistence type="predicted"/>
<accession>A0A915IR42</accession>
<sequence>MQREFEEGMALMKAKMEQLKHNIRFQREEDITLVVEQRTMEPLSLMKVDDDIVTDKLIIEEDVVEMLDSEMMD</sequence>
<dbReference type="WBParaSite" id="nRc.2.0.1.t16281-RA">
    <property type="protein sequence ID" value="nRc.2.0.1.t16281-RA"/>
    <property type="gene ID" value="nRc.2.0.1.g16281"/>
</dbReference>
<dbReference type="Proteomes" id="UP000887565">
    <property type="component" value="Unplaced"/>
</dbReference>
<evidence type="ECO:0000313" key="2">
    <source>
        <dbReference type="WBParaSite" id="nRc.2.0.1.t16281-RA"/>
    </source>
</evidence>
<name>A0A915IR42_ROMCU</name>